<dbReference type="InterPro" id="IPR019734">
    <property type="entry name" value="TPR_rpt"/>
</dbReference>
<dbReference type="Pfam" id="PF14559">
    <property type="entry name" value="TPR_19"/>
    <property type="match status" value="1"/>
</dbReference>
<dbReference type="SMART" id="SM00028">
    <property type="entry name" value="TPR"/>
    <property type="match status" value="3"/>
</dbReference>
<keyword evidence="4" id="KW-1185">Reference proteome</keyword>
<evidence type="ECO:0000256" key="1">
    <source>
        <dbReference type="PROSITE-ProRule" id="PRU00339"/>
    </source>
</evidence>
<feature type="signal peptide" evidence="2">
    <location>
        <begin position="1"/>
        <end position="26"/>
    </location>
</feature>
<dbReference type="InterPro" id="IPR011659">
    <property type="entry name" value="WD40"/>
</dbReference>
<evidence type="ECO:0000313" key="3">
    <source>
        <dbReference type="EMBL" id="AYB35056.1"/>
    </source>
</evidence>
<gene>
    <name evidence="3" type="ORF">D4L85_32720</name>
</gene>
<dbReference type="SUPFAM" id="SSF48452">
    <property type="entry name" value="TPR-like"/>
    <property type="match status" value="1"/>
</dbReference>
<keyword evidence="2" id="KW-0732">Signal</keyword>
<dbReference type="KEGG" id="chk:D4L85_32720"/>
<proteinExistence type="predicted"/>
<evidence type="ECO:0000256" key="2">
    <source>
        <dbReference type="SAM" id="SignalP"/>
    </source>
</evidence>
<dbReference type="Gene3D" id="1.25.40.10">
    <property type="entry name" value="Tetratricopeptide repeat domain"/>
    <property type="match status" value="1"/>
</dbReference>
<dbReference type="EMBL" id="CP032382">
    <property type="protein sequence ID" value="AYB35056.1"/>
    <property type="molecule type" value="Genomic_DNA"/>
</dbReference>
<dbReference type="SUPFAM" id="SSF82171">
    <property type="entry name" value="DPP6 N-terminal domain-like"/>
    <property type="match status" value="1"/>
</dbReference>
<feature type="repeat" description="TPR" evidence="1">
    <location>
        <begin position="34"/>
        <end position="67"/>
    </location>
</feature>
<dbReference type="Gene3D" id="2.120.10.30">
    <property type="entry name" value="TolB, C-terminal domain"/>
    <property type="match status" value="1"/>
</dbReference>
<dbReference type="Pfam" id="PF07676">
    <property type="entry name" value="PD40"/>
    <property type="match status" value="1"/>
</dbReference>
<dbReference type="InterPro" id="IPR011042">
    <property type="entry name" value="6-blade_b-propeller_TolB-like"/>
</dbReference>
<feature type="chain" id="PRO_5017425420" evidence="2">
    <location>
        <begin position="27"/>
        <end position="534"/>
    </location>
</feature>
<sequence length="534" mass="60922">MTQTRIMKNGNLLLLLLLLAVQTAEGQQTVFGLFRSEVGLGDKYYKDKNYTEALKLYMEASRKNPDVQLRIARCYYSLKEYSTAVTYYGRYLKEKRSLPWSDTYYYAEVQAATGNYKAAIEYYQKHLSNKKDDELAMRKIWRLSNIKYLYEDSSHFAVRPISLNTEYGELCATPYKNRIVFMSNRKEPELVEKVNAVMNAPFYKIYSARVLPGTSANGGHQYDKPSLFSKELASRLNAGPVVFYDKEQKMAFISAAHETGHGGDRNLQLFFAEWKNGEWTETDPFPYNSRYHSISDPTISEDGKVLYFSSDMGGGQGGKDLYRSTFEDGKWTQPENLGETVNTPYDEVFPFLHENRTLYFSSNGHPGMGGLDIFETAIKADGYSEPRNVGYPINTSYDDFGMTVDEQDTHGYFSSNRKNGGFNDDLYEFDMDLQTYPVSIAGIVKLKEHAWTDDSAITAMPQTKIYLVDNLRNTTVFETVTDNHGNFSVVVPYLSEYVIRAVGADGKQSVVVFEVPRHQRQVGAHEIVFVKDTF</sequence>
<dbReference type="AlphaFoldDB" id="A0A385SWU4"/>
<dbReference type="Proteomes" id="UP000266183">
    <property type="component" value="Chromosome"/>
</dbReference>
<name>A0A385SWU4_9BACT</name>
<dbReference type="InterPro" id="IPR011990">
    <property type="entry name" value="TPR-like_helical_dom_sf"/>
</dbReference>
<reference evidence="4" key="1">
    <citation type="submission" date="2018-09" db="EMBL/GenBank/DDBJ databases">
        <title>Chryseolinea sp. KIS68-18 isolated from soil.</title>
        <authorList>
            <person name="Weon H.-Y."/>
            <person name="Kwon S.-W."/>
            <person name="Lee S.A."/>
        </authorList>
    </citation>
    <scope>NUCLEOTIDE SEQUENCE [LARGE SCALE GENOMIC DNA]</scope>
    <source>
        <strain evidence="4">KIS68-18</strain>
    </source>
</reference>
<accession>A0A385SWU4</accession>
<evidence type="ECO:0000313" key="4">
    <source>
        <dbReference type="Proteomes" id="UP000266183"/>
    </source>
</evidence>
<dbReference type="PROSITE" id="PS50005">
    <property type="entry name" value="TPR"/>
    <property type="match status" value="1"/>
</dbReference>
<protein>
    <submittedName>
        <fullName evidence="3">Tetratricopeptide repeat protein</fullName>
    </submittedName>
</protein>
<organism evidence="3 4">
    <name type="scientific">Chryseolinea soli</name>
    <dbReference type="NCBI Taxonomy" id="2321403"/>
    <lineage>
        <taxon>Bacteria</taxon>
        <taxon>Pseudomonadati</taxon>
        <taxon>Bacteroidota</taxon>
        <taxon>Cytophagia</taxon>
        <taxon>Cytophagales</taxon>
        <taxon>Fulvivirgaceae</taxon>
        <taxon>Chryseolinea</taxon>
    </lineage>
</organism>
<keyword evidence="1" id="KW-0802">TPR repeat</keyword>